<feature type="transmembrane region" description="Helical" evidence="2">
    <location>
        <begin position="77"/>
        <end position="100"/>
    </location>
</feature>
<evidence type="ECO:0000256" key="1">
    <source>
        <dbReference type="SAM" id="MobiDB-lite"/>
    </source>
</evidence>
<accession>A0ABS1MFR8</accession>
<evidence type="ECO:0000313" key="4">
    <source>
        <dbReference type="Proteomes" id="UP000602198"/>
    </source>
</evidence>
<proteinExistence type="predicted"/>
<evidence type="ECO:0000313" key="3">
    <source>
        <dbReference type="EMBL" id="MBL1079488.1"/>
    </source>
</evidence>
<feature type="compositionally biased region" description="Low complexity" evidence="1">
    <location>
        <begin position="22"/>
        <end position="44"/>
    </location>
</feature>
<dbReference type="RefSeq" id="WP_201956099.1">
    <property type="nucleotide sequence ID" value="NZ_JAERRJ010000017.1"/>
</dbReference>
<sequence>MNRTQIQFEDDNTCYPFQTDCATTTPDPTAPPATTAPAPTGEAPDPGPLFGDGPKDAIFGGLLPIPEQWSWGDVGHVLIVAGSVLGALLVLAMGMSAAAWFLGWQVARLRNWALASLLALPGLSTLTHGLDPVTPGSQFVSGATMFLDGRYGYGLAVMGIVIVPAAWIVAALAYASHLTRLFTNGFPDPARTERAMWAYAQRQQRAAARLSRYRLPFTSGGLNPHIVFGRLAREEHAAPPRSRLQALFQRTRTLLVVPWIKLREHMVLVANSGAGKSTLMLRLLLSWYVVAWLRHRQWWNPRRPGRPMVVVIDCNGGPDSIGLSARVKRWFLGLGVPAERIGEFPRDVQLKVFGLPRDHLRGVLNAMVSGGTVPSTDTEKYFYEIRVGLINLITHAPAQVIDGEPIGENPPGDVIEFLARFDPAYLAQLWGGVYDPDPKSTKPWTGVPGVDREIQAALNGKQPVMDSARMEFGNLFRALGDAFDGEHAITDFDVLYCVLDGATQPDRARAQFGAIGYLLEQLADVDHGREALLAVDEFSAVSNGRTRADAWVMRMRKAHIGTLWIAQDWNGLGADDDQRESLVAAGAGGAILGRQERGSKLCETFGTGRRFELSRKLINGAGAGDEGNVQASEQFLVSPTKLRLFERGDIVWVSGGRARYGHVAPLDDDQLAMLRPLPGLAAMREPDLAPIAPVIELPKRRPTH</sequence>
<protein>
    <submittedName>
        <fullName evidence="3">AAA family ATPase</fullName>
    </submittedName>
</protein>
<keyword evidence="2" id="KW-0812">Transmembrane</keyword>
<dbReference type="Proteomes" id="UP000602198">
    <property type="component" value="Unassembled WGS sequence"/>
</dbReference>
<evidence type="ECO:0000256" key="2">
    <source>
        <dbReference type="SAM" id="Phobius"/>
    </source>
</evidence>
<comment type="caution">
    <text evidence="3">The sequence shown here is derived from an EMBL/GenBank/DDBJ whole genome shotgun (WGS) entry which is preliminary data.</text>
</comment>
<reference evidence="3 4" key="1">
    <citation type="submission" date="2021-01" db="EMBL/GenBank/DDBJ databases">
        <title>WGS of actinomycetes isolated from Thailand.</title>
        <authorList>
            <person name="Thawai C."/>
        </authorList>
    </citation>
    <scope>NUCLEOTIDE SEQUENCE [LARGE SCALE GENOMIC DNA]</scope>
    <source>
        <strain evidence="3 4">LPG 2</strain>
    </source>
</reference>
<dbReference type="InterPro" id="IPR027417">
    <property type="entry name" value="P-loop_NTPase"/>
</dbReference>
<dbReference type="Pfam" id="PF13481">
    <property type="entry name" value="AAA_25"/>
    <property type="match status" value="1"/>
</dbReference>
<dbReference type="EMBL" id="JAERRJ010000017">
    <property type="protein sequence ID" value="MBL1079488.1"/>
    <property type="molecule type" value="Genomic_DNA"/>
</dbReference>
<feature type="region of interest" description="Disordered" evidence="1">
    <location>
        <begin position="19"/>
        <end position="50"/>
    </location>
</feature>
<keyword evidence="2" id="KW-0472">Membrane</keyword>
<feature type="transmembrane region" description="Helical" evidence="2">
    <location>
        <begin position="150"/>
        <end position="175"/>
    </location>
</feature>
<keyword evidence="4" id="KW-1185">Reference proteome</keyword>
<name>A0ABS1MFR8_9NOCA</name>
<organism evidence="3 4">
    <name type="scientific">Nocardia acididurans</name>
    <dbReference type="NCBI Taxonomy" id="2802282"/>
    <lineage>
        <taxon>Bacteria</taxon>
        <taxon>Bacillati</taxon>
        <taxon>Actinomycetota</taxon>
        <taxon>Actinomycetes</taxon>
        <taxon>Mycobacteriales</taxon>
        <taxon>Nocardiaceae</taxon>
        <taxon>Nocardia</taxon>
    </lineage>
</organism>
<keyword evidence="2" id="KW-1133">Transmembrane helix</keyword>
<gene>
    <name evidence="3" type="ORF">JK358_34290</name>
</gene>
<dbReference type="SUPFAM" id="SSF52540">
    <property type="entry name" value="P-loop containing nucleoside triphosphate hydrolases"/>
    <property type="match status" value="1"/>
</dbReference>